<dbReference type="RefSeq" id="WP_379803003.1">
    <property type="nucleotide sequence ID" value="NZ_JBHUOL010000001.1"/>
</dbReference>
<evidence type="ECO:0000313" key="5">
    <source>
        <dbReference type="EMBL" id="MFD2907189.1"/>
    </source>
</evidence>
<sequence length="452" mass="51167">MSKVMLSEIANIKMGQSPQGETCNENGVGIPLLNGPAEFTDFYPVPRQYTTDPKKICQEKEILFCVRGSTTGRMNWSDRSYAIGRGLAAISHKEGQSYNHYLKYLIEYNLNSILNLTSGSTFPNLTNDNLSSFKFYAIDIKVQKKISKFLSDLDTKIELNNKINVELEAMAKTLYDYWFVQFDFPTSPPLEGCPQDGVVSTGKPYKSSGGKMVWNEELKREIPEGWEVDNLGNWIGKDKSGDWGKEAIEGNYTEKVHCIRGADLNGLNGNGEVKAPIRYILEKNSHKMLDPHDLIVEISGGSPTQSTGRMAFITKETLERFDAPIICSNFCKAVTLEDEIYLYNFVFEWNRAYDHGVLFGFEGKTSGIKNLLFETFVSNYFVAKPPTHLAGKFYEFMEPLQIKKQKNLRENQQLASLRDWLLPMLMNGQVTVGDVEQELGMVAEGREEYKKG</sequence>
<keyword evidence="3" id="KW-0238">DNA-binding</keyword>
<evidence type="ECO:0000256" key="3">
    <source>
        <dbReference type="ARBA" id="ARBA00023125"/>
    </source>
</evidence>
<comment type="caution">
    <text evidence="5">The sequence shown here is derived from an EMBL/GenBank/DDBJ whole genome shotgun (WGS) entry which is preliminary data.</text>
</comment>
<keyword evidence="5" id="KW-0378">Hydrolase</keyword>
<dbReference type="PANTHER" id="PTHR30408:SF13">
    <property type="entry name" value="TYPE I RESTRICTION ENZYME HINDI SPECIFICITY SUBUNIT"/>
    <property type="match status" value="1"/>
</dbReference>
<accession>A0ABW5Z2W3</accession>
<comment type="similarity">
    <text evidence="1">Belongs to the type-I restriction system S methylase family.</text>
</comment>
<dbReference type="PANTHER" id="PTHR30408">
    <property type="entry name" value="TYPE-1 RESTRICTION ENZYME ECOKI SPECIFICITY PROTEIN"/>
    <property type="match status" value="1"/>
</dbReference>
<dbReference type="SUPFAM" id="SSF116734">
    <property type="entry name" value="DNA methylase specificity domain"/>
    <property type="match status" value="2"/>
</dbReference>
<dbReference type="Gene3D" id="3.90.220.20">
    <property type="entry name" value="DNA methylase specificity domains"/>
    <property type="match status" value="2"/>
</dbReference>
<keyword evidence="2" id="KW-0680">Restriction system</keyword>
<dbReference type="Proteomes" id="UP001597549">
    <property type="component" value="Unassembled WGS sequence"/>
</dbReference>
<name>A0ABW5Z2W3_9FLAO</name>
<keyword evidence="5" id="KW-0255">Endonuclease</keyword>
<dbReference type="InterPro" id="IPR044946">
    <property type="entry name" value="Restrct_endonuc_typeI_TRD_sf"/>
</dbReference>
<feature type="domain" description="Type I restriction modification DNA specificity" evidence="4">
    <location>
        <begin position="3"/>
        <end position="168"/>
    </location>
</feature>
<gene>
    <name evidence="5" type="ORF">ACFSX9_00430</name>
</gene>
<dbReference type="InterPro" id="IPR052021">
    <property type="entry name" value="Type-I_RS_S_subunit"/>
</dbReference>
<evidence type="ECO:0000313" key="6">
    <source>
        <dbReference type="Proteomes" id="UP001597549"/>
    </source>
</evidence>
<protein>
    <submittedName>
        <fullName evidence="5">Restriction endonuclease subunit S</fullName>
    </submittedName>
</protein>
<keyword evidence="6" id="KW-1185">Reference proteome</keyword>
<dbReference type="InterPro" id="IPR000055">
    <property type="entry name" value="Restrct_endonuc_typeI_TRD"/>
</dbReference>
<dbReference type="Pfam" id="PF01420">
    <property type="entry name" value="Methylase_S"/>
    <property type="match status" value="1"/>
</dbReference>
<dbReference type="CDD" id="cd17496">
    <property type="entry name" value="RMtype1_S_BliBORF2384P-TRD1-CR1_like"/>
    <property type="match status" value="1"/>
</dbReference>
<keyword evidence="5" id="KW-0540">Nuclease</keyword>
<evidence type="ECO:0000256" key="2">
    <source>
        <dbReference type="ARBA" id="ARBA00022747"/>
    </source>
</evidence>
<evidence type="ECO:0000256" key="1">
    <source>
        <dbReference type="ARBA" id="ARBA00010923"/>
    </source>
</evidence>
<organism evidence="5 6">
    <name type="scientific">Flavobacterium ardleyense</name>
    <dbReference type="NCBI Taxonomy" id="2038737"/>
    <lineage>
        <taxon>Bacteria</taxon>
        <taxon>Pseudomonadati</taxon>
        <taxon>Bacteroidota</taxon>
        <taxon>Flavobacteriia</taxon>
        <taxon>Flavobacteriales</taxon>
        <taxon>Flavobacteriaceae</taxon>
        <taxon>Flavobacterium</taxon>
    </lineage>
</organism>
<dbReference type="GO" id="GO:0004519">
    <property type="term" value="F:endonuclease activity"/>
    <property type="evidence" value="ECO:0007669"/>
    <property type="project" value="UniProtKB-KW"/>
</dbReference>
<proteinExistence type="inferred from homology"/>
<dbReference type="EMBL" id="JBHUOL010000001">
    <property type="protein sequence ID" value="MFD2907189.1"/>
    <property type="molecule type" value="Genomic_DNA"/>
</dbReference>
<reference evidence="6" key="1">
    <citation type="journal article" date="2019" name="Int. J. Syst. Evol. Microbiol.">
        <title>The Global Catalogue of Microorganisms (GCM) 10K type strain sequencing project: providing services to taxonomists for standard genome sequencing and annotation.</title>
        <authorList>
            <consortium name="The Broad Institute Genomics Platform"/>
            <consortium name="The Broad Institute Genome Sequencing Center for Infectious Disease"/>
            <person name="Wu L."/>
            <person name="Ma J."/>
        </authorList>
    </citation>
    <scope>NUCLEOTIDE SEQUENCE [LARGE SCALE GENOMIC DNA]</scope>
    <source>
        <strain evidence="6">KCTC 52644</strain>
    </source>
</reference>
<evidence type="ECO:0000259" key="4">
    <source>
        <dbReference type="Pfam" id="PF01420"/>
    </source>
</evidence>